<gene>
    <name evidence="12" type="ORF">TSAR_002719</name>
</gene>
<accession>A0A232F322</accession>
<name>A0A232F322_9HYME</name>
<evidence type="ECO:0000313" key="13">
    <source>
        <dbReference type="Proteomes" id="UP000215335"/>
    </source>
</evidence>
<dbReference type="OrthoDB" id="7634903at2759"/>
<evidence type="ECO:0000256" key="5">
    <source>
        <dbReference type="ARBA" id="ARBA00022725"/>
    </source>
</evidence>
<sequence length="217" mass="24188">MFLCVIGFLLTPIFGLSIRVINNITDVASDRFLPLQTCYPIESSRSPYFELIYATQLVAGSFVRFSFSVPDNFFGALVFHASAQCEILGERMKELLDGQVDGKRLFRRRLGRLVDTHVHLLRYSIPVCFVCVDRFVDAVEESFNLVILAQVLCLSLIICCLGFGVIQSIASDDNENPPIVQAATLAGTLLNLMIHMLVYCIASEILAEHASLRLYCA</sequence>
<dbReference type="GO" id="GO:0004984">
    <property type="term" value="F:olfactory receptor activity"/>
    <property type="evidence" value="ECO:0007669"/>
    <property type="project" value="InterPro"/>
</dbReference>
<evidence type="ECO:0000313" key="12">
    <source>
        <dbReference type="EMBL" id="OXU25121.1"/>
    </source>
</evidence>
<dbReference type="Pfam" id="PF02949">
    <property type="entry name" value="7tm_6"/>
    <property type="match status" value="1"/>
</dbReference>
<feature type="chain" id="PRO_5013302840" description="Odorant receptor" evidence="11">
    <location>
        <begin position="16"/>
        <end position="217"/>
    </location>
</feature>
<keyword evidence="13" id="KW-1185">Reference proteome</keyword>
<keyword evidence="6 10" id="KW-1133">Transmembrane helix</keyword>
<reference evidence="12 13" key="1">
    <citation type="journal article" date="2017" name="Curr. Biol.">
        <title>The Evolution of Venom by Co-option of Single-Copy Genes.</title>
        <authorList>
            <person name="Martinson E.O."/>
            <person name="Mrinalini"/>
            <person name="Kelkar Y.D."/>
            <person name="Chang C.H."/>
            <person name="Werren J.H."/>
        </authorList>
    </citation>
    <scope>NUCLEOTIDE SEQUENCE [LARGE SCALE GENOMIC DNA]</scope>
    <source>
        <strain evidence="12 13">Alberta</strain>
        <tissue evidence="12">Whole body</tissue>
    </source>
</reference>
<evidence type="ECO:0000256" key="7">
    <source>
        <dbReference type="ARBA" id="ARBA00023136"/>
    </source>
</evidence>
<keyword evidence="5" id="KW-0552">Olfaction</keyword>
<feature type="transmembrane region" description="Helical" evidence="10">
    <location>
        <begin position="143"/>
        <end position="166"/>
    </location>
</feature>
<keyword evidence="3" id="KW-0716">Sensory transduction</keyword>
<keyword evidence="9" id="KW-0807">Transducer</keyword>
<keyword evidence="7 10" id="KW-0472">Membrane</keyword>
<feature type="transmembrane region" description="Helical" evidence="10">
    <location>
        <begin position="178"/>
        <end position="199"/>
    </location>
</feature>
<dbReference type="PANTHER" id="PTHR21137:SF35">
    <property type="entry name" value="ODORANT RECEPTOR 19A-RELATED"/>
    <property type="match status" value="1"/>
</dbReference>
<dbReference type="GO" id="GO:0005886">
    <property type="term" value="C:plasma membrane"/>
    <property type="evidence" value="ECO:0007669"/>
    <property type="project" value="UniProtKB-SubCell"/>
</dbReference>
<dbReference type="InterPro" id="IPR004117">
    <property type="entry name" value="7tm6_olfct_rcpt"/>
</dbReference>
<keyword evidence="11" id="KW-0732">Signal</keyword>
<keyword evidence="2" id="KW-1003">Cell membrane</keyword>
<dbReference type="EMBL" id="NNAY01001104">
    <property type="protein sequence ID" value="OXU25121.1"/>
    <property type="molecule type" value="Genomic_DNA"/>
</dbReference>
<evidence type="ECO:0000256" key="6">
    <source>
        <dbReference type="ARBA" id="ARBA00022989"/>
    </source>
</evidence>
<evidence type="ECO:0000256" key="3">
    <source>
        <dbReference type="ARBA" id="ARBA00022606"/>
    </source>
</evidence>
<evidence type="ECO:0000256" key="8">
    <source>
        <dbReference type="ARBA" id="ARBA00023170"/>
    </source>
</evidence>
<dbReference type="AlphaFoldDB" id="A0A232F322"/>
<dbReference type="GO" id="GO:0007165">
    <property type="term" value="P:signal transduction"/>
    <property type="evidence" value="ECO:0007669"/>
    <property type="project" value="UniProtKB-KW"/>
</dbReference>
<keyword evidence="8" id="KW-0675">Receptor</keyword>
<evidence type="ECO:0000256" key="2">
    <source>
        <dbReference type="ARBA" id="ARBA00022475"/>
    </source>
</evidence>
<organism evidence="12 13">
    <name type="scientific">Trichomalopsis sarcophagae</name>
    <dbReference type="NCBI Taxonomy" id="543379"/>
    <lineage>
        <taxon>Eukaryota</taxon>
        <taxon>Metazoa</taxon>
        <taxon>Ecdysozoa</taxon>
        <taxon>Arthropoda</taxon>
        <taxon>Hexapoda</taxon>
        <taxon>Insecta</taxon>
        <taxon>Pterygota</taxon>
        <taxon>Neoptera</taxon>
        <taxon>Endopterygota</taxon>
        <taxon>Hymenoptera</taxon>
        <taxon>Apocrita</taxon>
        <taxon>Proctotrupomorpha</taxon>
        <taxon>Chalcidoidea</taxon>
        <taxon>Pteromalidae</taxon>
        <taxon>Pteromalinae</taxon>
        <taxon>Trichomalopsis</taxon>
    </lineage>
</organism>
<keyword evidence="4 10" id="KW-0812">Transmembrane</keyword>
<feature type="signal peptide" evidence="11">
    <location>
        <begin position="1"/>
        <end position="15"/>
    </location>
</feature>
<protein>
    <recommendedName>
        <fullName evidence="14">Odorant receptor</fullName>
    </recommendedName>
</protein>
<proteinExistence type="predicted"/>
<comment type="subcellular location">
    <subcellularLocation>
        <location evidence="1">Cell membrane</location>
        <topology evidence="1">Multi-pass membrane protein</topology>
    </subcellularLocation>
</comment>
<comment type="caution">
    <text evidence="12">The sequence shown here is derived from an EMBL/GenBank/DDBJ whole genome shotgun (WGS) entry which is preliminary data.</text>
</comment>
<dbReference type="Proteomes" id="UP000215335">
    <property type="component" value="Unassembled WGS sequence"/>
</dbReference>
<evidence type="ECO:0000256" key="9">
    <source>
        <dbReference type="ARBA" id="ARBA00023224"/>
    </source>
</evidence>
<evidence type="ECO:0000256" key="11">
    <source>
        <dbReference type="SAM" id="SignalP"/>
    </source>
</evidence>
<dbReference type="GO" id="GO:0005549">
    <property type="term" value="F:odorant binding"/>
    <property type="evidence" value="ECO:0007669"/>
    <property type="project" value="InterPro"/>
</dbReference>
<evidence type="ECO:0000256" key="4">
    <source>
        <dbReference type="ARBA" id="ARBA00022692"/>
    </source>
</evidence>
<evidence type="ECO:0008006" key="14">
    <source>
        <dbReference type="Google" id="ProtNLM"/>
    </source>
</evidence>
<dbReference type="PANTHER" id="PTHR21137">
    <property type="entry name" value="ODORANT RECEPTOR"/>
    <property type="match status" value="1"/>
</dbReference>
<evidence type="ECO:0000256" key="10">
    <source>
        <dbReference type="SAM" id="Phobius"/>
    </source>
</evidence>
<evidence type="ECO:0000256" key="1">
    <source>
        <dbReference type="ARBA" id="ARBA00004651"/>
    </source>
</evidence>